<feature type="domain" description="Histidine kinase/HSP90-like ATPase" evidence="5">
    <location>
        <begin position="306"/>
        <end position="400"/>
    </location>
</feature>
<dbReference type="STRING" id="1848.SAMN05443637_103310"/>
<sequence length="404" mass="42223">MTARTTQRPVWPARAATTTMIGAAEADLGRPLEPLWRGFLVYRVLTLIGSVVVVLIRLDQYAQPVVAAVVCAVMVVWTGVSGLAYLGAVPGRRLTQRRGWVALVDVAVTAAVMATTPWVQTQAQLESDAPVMGSFWTSSVVLACALAYGIRGGLGSAVVVSAVLVLTQAQIENEIGDVELLVVVGVTVGYAATVLQRSAKRVREAAAVEAAAAERERLARAVHDGVLQVLGYVKRRAAELDGPARELGVLAGEQEIALRTLLVTGPSSVDANGDRDLAAALRLLATERVSVSAPADPVLLPAHTVDELVAVVSAALANVAVHVGPDAPAWVFLEETGTGIEISVRDEGPGIPDGRLAAAEAESRMGVARSMTGRVLDLGGAIRCETGPGIGAEWIITLPRRGQR</sequence>
<dbReference type="PANTHER" id="PTHR24421">
    <property type="entry name" value="NITRATE/NITRITE SENSOR PROTEIN NARX-RELATED"/>
    <property type="match status" value="1"/>
</dbReference>
<dbReference type="SUPFAM" id="SSF55874">
    <property type="entry name" value="ATPase domain of HSP90 chaperone/DNA topoisomerase II/histidine kinase"/>
    <property type="match status" value="1"/>
</dbReference>
<feature type="transmembrane region" description="Helical" evidence="4">
    <location>
        <begin position="178"/>
        <end position="195"/>
    </location>
</feature>
<dbReference type="InterPro" id="IPR045975">
    <property type="entry name" value="DUF5931"/>
</dbReference>
<dbReference type="Gene3D" id="3.30.565.10">
    <property type="entry name" value="Histidine kinase-like ATPase, C-terminal domain"/>
    <property type="match status" value="1"/>
</dbReference>
<keyword evidence="4" id="KW-1133">Transmembrane helix</keyword>
<dbReference type="GO" id="GO:0000160">
    <property type="term" value="P:phosphorelay signal transduction system"/>
    <property type="evidence" value="ECO:0007669"/>
    <property type="project" value="UniProtKB-KW"/>
</dbReference>
<evidence type="ECO:0000256" key="2">
    <source>
        <dbReference type="ARBA" id="ARBA00022777"/>
    </source>
</evidence>
<evidence type="ECO:0000313" key="7">
    <source>
        <dbReference type="EMBL" id="SHK19341.1"/>
    </source>
</evidence>
<dbReference type="EMBL" id="FRAP01000003">
    <property type="protein sequence ID" value="SHK19341.1"/>
    <property type="molecule type" value="Genomic_DNA"/>
</dbReference>
<keyword evidence="4" id="KW-0812">Transmembrane</keyword>
<keyword evidence="1" id="KW-0808">Transferase</keyword>
<feature type="transmembrane region" description="Helical" evidence="4">
    <location>
        <begin position="100"/>
        <end position="120"/>
    </location>
</feature>
<dbReference type="PANTHER" id="PTHR24421:SF61">
    <property type="entry name" value="OXYGEN SENSOR HISTIDINE KINASE NREB"/>
    <property type="match status" value="1"/>
</dbReference>
<dbReference type="RefSeq" id="WP_143171987.1">
    <property type="nucleotide sequence ID" value="NZ_FRAP01000003.1"/>
</dbReference>
<dbReference type="InterPro" id="IPR050482">
    <property type="entry name" value="Sensor_HK_TwoCompSys"/>
</dbReference>
<dbReference type="GO" id="GO:0016301">
    <property type="term" value="F:kinase activity"/>
    <property type="evidence" value="ECO:0007669"/>
    <property type="project" value="UniProtKB-KW"/>
</dbReference>
<dbReference type="InterPro" id="IPR036890">
    <property type="entry name" value="HATPase_C_sf"/>
</dbReference>
<accession>A0A1M6QGI9</accession>
<dbReference type="InterPro" id="IPR003594">
    <property type="entry name" value="HATPase_dom"/>
</dbReference>
<evidence type="ECO:0000259" key="6">
    <source>
        <dbReference type="Pfam" id="PF19354"/>
    </source>
</evidence>
<organism evidence="7 8">
    <name type="scientific">Pseudonocardia thermophila</name>
    <dbReference type="NCBI Taxonomy" id="1848"/>
    <lineage>
        <taxon>Bacteria</taxon>
        <taxon>Bacillati</taxon>
        <taxon>Actinomycetota</taxon>
        <taxon>Actinomycetes</taxon>
        <taxon>Pseudonocardiales</taxon>
        <taxon>Pseudonocardiaceae</taxon>
        <taxon>Pseudonocardia</taxon>
    </lineage>
</organism>
<dbReference type="AlphaFoldDB" id="A0A1M6QGI9"/>
<proteinExistence type="predicted"/>
<gene>
    <name evidence="7" type="ORF">SAMN05443637_103310</name>
</gene>
<feature type="transmembrane region" description="Helical" evidence="4">
    <location>
        <begin position="140"/>
        <end position="166"/>
    </location>
</feature>
<evidence type="ECO:0008006" key="9">
    <source>
        <dbReference type="Google" id="ProtNLM"/>
    </source>
</evidence>
<feature type="transmembrane region" description="Helical" evidence="4">
    <location>
        <begin position="64"/>
        <end position="88"/>
    </location>
</feature>
<dbReference type="OrthoDB" id="5181554at2"/>
<evidence type="ECO:0000256" key="3">
    <source>
        <dbReference type="ARBA" id="ARBA00023012"/>
    </source>
</evidence>
<name>A0A1M6QGI9_PSETH</name>
<keyword evidence="4" id="KW-0472">Membrane</keyword>
<evidence type="ECO:0000256" key="4">
    <source>
        <dbReference type="SAM" id="Phobius"/>
    </source>
</evidence>
<dbReference type="NCBIfam" id="NF047322">
    <property type="entry name" value="HK_morpho_MacS"/>
    <property type="match status" value="1"/>
</dbReference>
<keyword evidence="8" id="KW-1185">Reference proteome</keyword>
<feature type="domain" description="DUF5931" evidence="6">
    <location>
        <begin position="33"/>
        <end position="198"/>
    </location>
</feature>
<keyword evidence="3" id="KW-0902">Two-component regulatory system</keyword>
<protein>
    <recommendedName>
        <fullName evidence="9">Signal transduction histidine kinase</fullName>
    </recommendedName>
</protein>
<reference evidence="7 8" key="1">
    <citation type="submission" date="2016-11" db="EMBL/GenBank/DDBJ databases">
        <authorList>
            <person name="Jaros S."/>
            <person name="Januszkiewicz K."/>
            <person name="Wedrychowicz H."/>
        </authorList>
    </citation>
    <scope>NUCLEOTIDE SEQUENCE [LARGE SCALE GENOMIC DNA]</scope>
    <source>
        <strain evidence="7 8">DSM 43832</strain>
    </source>
</reference>
<evidence type="ECO:0000313" key="8">
    <source>
        <dbReference type="Proteomes" id="UP000184363"/>
    </source>
</evidence>
<evidence type="ECO:0000259" key="5">
    <source>
        <dbReference type="Pfam" id="PF02518"/>
    </source>
</evidence>
<keyword evidence="2" id="KW-0418">Kinase</keyword>
<feature type="transmembrane region" description="Helical" evidence="4">
    <location>
        <begin position="40"/>
        <end position="58"/>
    </location>
</feature>
<dbReference type="Proteomes" id="UP000184363">
    <property type="component" value="Unassembled WGS sequence"/>
</dbReference>
<dbReference type="Pfam" id="PF19354">
    <property type="entry name" value="DUF5931"/>
    <property type="match status" value="1"/>
</dbReference>
<evidence type="ECO:0000256" key="1">
    <source>
        <dbReference type="ARBA" id="ARBA00022679"/>
    </source>
</evidence>
<dbReference type="Pfam" id="PF02518">
    <property type="entry name" value="HATPase_c"/>
    <property type="match status" value="1"/>
</dbReference>